<sequence length="83" mass="9384">MESPLSHLAMISSSILFVVLYLMRRALLGNKRKYPSVDDTVLYQLLNFGRLVEYQMVELGLGPDLFGPAHGTIIWHGSWHSPV</sequence>
<keyword evidence="1" id="KW-1133">Transmembrane helix</keyword>
<proteinExistence type="predicted"/>
<keyword evidence="1" id="KW-0812">Transmembrane</keyword>
<feature type="transmembrane region" description="Helical" evidence="1">
    <location>
        <begin position="6"/>
        <end position="23"/>
    </location>
</feature>
<comment type="caution">
    <text evidence="2">The sequence shown here is derived from an EMBL/GenBank/DDBJ whole genome shotgun (WGS) entry which is preliminary data.</text>
</comment>
<dbReference type="AlphaFoldDB" id="A0A8J5T0N9"/>
<dbReference type="EMBL" id="JAAALK010000285">
    <property type="protein sequence ID" value="KAG8065889.1"/>
    <property type="molecule type" value="Genomic_DNA"/>
</dbReference>
<keyword evidence="1" id="KW-0472">Membrane</keyword>
<reference evidence="2" key="2">
    <citation type="submission" date="2021-02" db="EMBL/GenBank/DDBJ databases">
        <authorList>
            <person name="Kimball J.A."/>
            <person name="Haas M.W."/>
            <person name="Macchietto M."/>
            <person name="Kono T."/>
            <person name="Duquette J."/>
            <person name="Shao M."/>
        </authorList>
    </citation>
    <scope>NUCLEOTIDE SEQUENCE</scope>
    <source>
        <tissue evidence="2">Fresh leaf tissue</tissue>
    </source>
</reference>
<name>A0A8J5T0N9_ZIZPA</name>
<evidence type="ECO:0000256" key="1">
    <source>
        <dbReference type="SAM" id="Phobius"/>
    </source>
</evidence>
<gene>
    <name evidence="2" type="ORF">GUJ93_ZPchr0004g39884</name>
</gene>
<evidence type="ECO:0000313" key="3">
    <source>
        <dbReference type="Proteomes" id="UP000729402"/>
    </source>
</evidence>
<evidence type="ECO:0000313" key="2">
    <source>
        <dbReference type="EMBL" id="KAG8065889.1"/>
    </source>
</evidence>
<accession>A0A8J5T0N9</accession>
<protein>
    <submittedName>
        <fullName evidence="2">Uncharacterized protein</fullName>
    </submittedName>
</protein>
<organism evidence="2 3">
    <name type="scientific">Zizania palustris</name>
    <name type="common">Northern wild rice</name>
    <dbReference type="NCBI Taxonomy" id="103762"/>
    <lineage>
        <taxon>Eukaryota</taxon>
        <taxon>Viridiplantae</taxon>
        <taxon>Streptophyta</taxon>
        <taxon>Embryophyta</taxon>
        <taxon>Tracheophyta</taxon>
        <taxon>Spermatophyta</taxon>
        <taxon>Magnoliopsida</taxon>
        <taxon>Liliopsida</taxon>
        <taxon>Poales</taxon>
        <taxon>Poaceae</taxon>
        <taxon>BOP clade</taxon>
        <taxon>Oryzoideae</taxon>
        <taxon>Oryzeae</taxon>
        <taxon>Zizaniinae</taxon>
        <taxon>Zizania</taxon>
    </lineage>
</organism>
<dbReference type="Proteomes" id="UP000729402">
    <property type="component" value="Unassembled WGS sequence"/>
</dbReference>
<keyword evidence="3" id="KW-1185">Reference proteome</keyword>
<reference evidence="2" key="1">
    <citation type="journal article" date="2021" name="bioRxiv">
        <title>Whole Genome Assembly and Annotation of Northern Wild Rice, Zizania palustris L., Supports a Whole Genome Duplication in the Zizania Genus.</title>
        <authorList>
            <person name="Haas M."/>
            <person name="Kono T."/>
            <person name="Macchietto M."/>
            <person name="Millas R."/>
            <person name="McGilp L."/>
            <person name="Shao M."/>
            <person name="Duquette J."/>
            <person name="Hirsch C.N."/>
            <person name="Kimball J."/>
        </authorList>
    </citation>
    <scope>NUCLEOTIDE SEQUENCE</scope>
    <source>
        <tissue evidence="2">Fresh leaf tissue</tissue>
    </source>
</reference>